<accession>A0A0U0ZQ16</accession>
<reference evidence="1 2" key="1">
    <citation type="submission" date="2015-03" db="EMBL/GenBank/DDBJ databases">
        <authorList>
            <person name="Murphy D."/>
        </authorList>
    </citation>
    <scope>NUCLEOTIDE SEQUENCE [LARGE SCALE GENOMIC DNA]</scope>
    <source>
        <strain evidence="1 2">PAP088</strain>
    </source>
</reference>
<evidence type="ECO:0000313" key="1">
    <source>
        <dbReference type="EMBL" id="CPV58844.1"/>
    </source>
</evidence>
<gene>
    <name evidence="1" type="ORF">ERS075579_03034</name>
</gene>
<dbReference type="AlphaFoldDB" id="A0A0U0ZQ16"/>
<dbReference type="EMBL" id="CSWP01000006">
    <property type="protein sequence ID" value="CPV58844.1"/>
    <property type="molecule type" value="Genomic_DNA"/>
</dbReference>
<sequence length="193" mass="21172">MIASARDQLEGLGFLYSYLQRVFVFTRTMQMLDPQHPVDVNADELKAALDLVGDTVRQFDFESGLSVARRAALSPVIAAVRGWIDGNRPRPNDSRARAIAHAASTAYFDEHLNSARIHLGDHYDADYADYCRQRVLLLQAWVRQVSSIVGKTADGVPLSSDEESALGRAVHAMAADDAESVVRNFATVQAVLA</sequence>
<proteinExistence type="predicted"/>
<dbReference type="Proteomes" id="UP000045782">
    <property type="component" value="Unassembled WGS sequence"/>
</dbReference>
<evidence type="ECO:0000313" key="2">
    <source>
        <dbReference type="Proteomes" id="UP000045782"/>
    </source>
</evidence>
<organism evidence="1 2">
    <name type="scientific">Mycobacteroides abscessus</name>
    <dbReference type="NCBI Taxonomy" id="36809"/>
    <lineage>
        <taxon>Bacteria</taxon>
        <taxon>Bacillati</taxon>
        <taxon>Actinomycetota</taxon>
        <taxon>Actinomycetes</taxon>
        <taxon>Mycobacteriales</taxon>
        <taxon>Mycobacteriaceae</taxon>
        <taxon>Mycobacteroides</taxon>
    </lineage>
</organism>
<protein>
    <submittedName>
        <fullName evidence="1">Uncharacterized protein</fullName>
    </submittedName>
</protein>
<name>A0A0U0ZQ16_9MYCO</name>
<dbReference type="RefSeq" id="WP_016891881.1">
    <property type="nucleotide sequence ID" value="NZ_CSWP01000006.1"/>
</dbReference>